<name>A0A9D4VHU1_PEA</name>
<evidence type="ECO:0000256" key="1">
    <source>
        <dbReference type="SAM" id="MobiDB-lite"/>
    </source>
</evidence>
<evidence type="ECO:0000313" key="2">
    <source>
        <dbReference type="EMBL" id="KAI5383583.1"/>
    </source>
</evidence>
<organism evidence="2 3">
    <name type="scientific">Pisum sativum</name>
    <name type="common">Garden pea</name>
    <name type="synonym">Lathyrus oleraceus</name>
    <dbReference type="NCBI Taxonomy" id="3888"/>
    <lineage>
        <taxon>Eukaryota</taxon>
        <taxon>Viridiplantae</taxon>
        <taxon>Streptophyta</taxon>
        <taxon>Embryophyta</taxon>
        <taxon>Tracheophyta</taxon>
        <taxon>Spermatophyta</taxon>
        <taxon>Magnoliopsida</taxon>
        <taxon>eudicotyledons</taxon>
        <taxon>Gunneridae</taxon>
        <taxon>Pentapetalae</taxon>
        <taxon>rosids</taxon>
        <taxon>fabids</taxon>
        <taxon>Fabales</taxon>
        <taxon>Fabaceae</taxon>
        <taxon>Papilionoideae</taxon>
        <taxon>50 kb inversion clade</taxon>
        <taxon>NPAAA clade</taxon>
        <taxon>Hologalegina</taxon>
        <taxon>IRL clade</taxon>
        <taxon>Fabeae</taxon>
        <taxon>Lathyrus</taxon>
    </lineage>
</organism>
<proteinExistence type="predicted"/>
<feature type="region of interest" description="Disordered" evidence="1">
    <location>
        <begin position="108"/>
        <end position="134"/>
    </location>
</feature>
<dbReference type="PANTHER" id="PTHR32108">
    <property type="entry name" value="DNA-DIRECTED RNA POLYMERASE SUBUNIT ALPHA"/>
    <property type="match status" value="1"/>
</dbReference>
<gene>
    <name evidence="2" type="ORF">KIW84_070817</name>
</gene>
<protein>
    <submittedName>
        <fullName evidence="2">Uncharacterized protein</fullName>
    </submittedName>
</protein>
<reference evidence="2 3" key="1">
    <citation type="journal article" date="2022" name="Nat. Genet.">
        <title>Improved pea reference genome and pan-genome highlight genomic features and evolutionary characteristics.</title>
        <authorList>
            <person name="Yang T."/>
            <person name="Liu R."/>
            <person name="Luo Y."/>
            <person name="Hu S."/>
            <person name="Wang D."/>
            <person name="Wang C."/>
            <person name="Pandey M.K."/>
            <person name="Ge S."/>
            <person name="Xu Q."/>
            <person name="Li N."/>
            <person name="Li G."/>
            <person name="Huang Y."/>
            <person name="Saxena R.K."/>
            <person name="Ji Y."/>
            <person name="Li M."/>
            <person name="Yan X."/>
            <person name="He Y."/>
            <person name="Liu Y."/>
            <person name="Wang X."/>
            <person name="Xiang C."/>
            <person name="Varshney R.K."/>
            <person name="Ding H."/>
            <person name="Gao S."/>
            <person name="Zong X."/>
        </authorList>
    </citation>
    <scope>NUCLEOTIDE SEQUENCE [LARGE SCALE GENOMIC DNA]</scope>
    <source>
        <strain evidence="2 3">cv. Zhongwan 6</strain>
    </source>
</reference>
<dbReference type="Proteomes" id="UP001058974">
    <property type="component" value="Chromosome 7"/>
</dbReference>
<sequence length="205" mass="22341">MDDRAILFEKIPKVENPIEEISVIARSKVPVKITTTRAPVKITAEPKVAPLIITAPGPVPYSSSKAIPWNYGGDVYIHGVKQVDNSANPNGIVGTSKITRSGRIFSLEISPPAPETRGKEPVNPSQSETPVEVTTKDVAKQEMEEVLKIIRKSDFDVVEQLGHTPSKISMLSLLLSSESHANALIKFLKTAHVPQETSVDQKESQ</sequence>
<keyword evidence="3" id="KW-1185">Reference proteome</keyword>
<dbReference type="PANTHER" id="PTHR32108:SF9">
    <property type="entry name" value="REVERSE TRANSCRIPTASE RNASE H-LIKE DOMAIN-CONTAINING PROTEIN"/>
    <property type="match status" value="1"/>
</dbReference>
<dbReference type="Gramene" id="Psat07G0081700-T1">
    <property type="protein sequence ID" value="KAI5383583.1"/>
    <property type="gene ID" value="KIW84_070817"/>
</dbReference>
<evidence type="ECO:0000313" key="3">
    <source>
        <dbReference type="Proteomes" id="UP001058974"/>
    </source>
</evidence>
<dbReference type="AlphaFoldDB" id="A0A9D4VHU1"/>
<comment type="caution">
    <text evidence="2">The sequence shown here is derived from an EMBL/GenBank/DDBJ whole genome shotgun (WGS) entry which is preliminary data.</text>
</comment>
<dbReference type="EMBL" id="JAMSHJ010000007">
    <property type="protein sequence ID" value="KAI5383583.1"/>
    <property type="molecule type" value="Genomic_DNA"/>
</dbReference>
<accession>A0A9D4VHU1</accession>